<dbReference type="Gene3D" id="3.30.479.20">
    <property type="entry name" value="Elongation factor Ts, dimerisation domain"/>
    <property type="match status" value="2"/>
</dbReference>
<name>A0ABQ3GY47_9NEIS</name>
<dbReference type="Proteomes" id="UP000604737">
    <property type="component" value="Unassembled WGS sequence"/>
</dbReference>
<dbReference type="SUPFAM" id="SSF54713">
    <property type="entry name" value="Elongation factor Ts (EF-Ts), dimerisation domain"/>
    <property type="match status" value="2"/>
</dbReference>
<organism evidence="7 8">
    <name type="scientific">Jeongeupia chitinilytica</name>
    <dbReference type="NCBI Taxonomy" id="1041641"/>
    <lineage>
        <taxon>Bacteria</taxon>
        <taxon>Pseudomonadati</taxon>
        <taxon>Pseudomonadota</taxon>
        <taxon>Betaproteobacteria</taxon>
        <taxon>Neisseriales</taxon>
        <taxon>Chitinibacteraceae</taxon>
        <taxon>Jeongeupia</taxon>
    </lineage>
</organism>
<comment type="function">
    <text evidence="5">Associates with the EF-Tu.GDP complex and induces the exchange of GDP to GTP. It remains bound to the aminoacyl-tRNA.EF-Tu.GTP complex up to the GTP hydrolysis stage on the ribosome.</text>
</comment>
<dbReference type="Pfam" id="PF00889">
    <property type="entry name" value="EF_TS"/>
    <property type="match status" value="1"/>
</dbReference>
<dbReference type="InterPro" id="IPR018101">
    <property type="entry name" value="Transl_elong_Ts_CS"/>
</dbReference>
<keyword evidence="5" id="KW-0963">Cytoplasm</keyword>
<comment type="subcellular location">
    <subcellularLocation>
        <location evidence="5">Cytoplasm</location>
    </subcellularLocation>
</comment>
<protein>
    <recommendedName>
        <fullName evidence="2 5">Elongation factor Ts</fullName>
        <shortName evidence="5">EF-Ts</shortName>
    </recommendedName>
</protein>
<evidence type="ECO:0000259" key="6">
    <source>
        <dbReference type="Pfam" id="PF00889"/>
    </source>
</evidence>
<keyword evidence="8" id="KW-1185">Reference proteome</keyword>
<dbReference type="CDD" id="cd14275">
    <property type="entry name" value="UBA_EF-Ts"/>
    <property type="match status" value="1"/>
</dbReference>
<dbReference type="InterPro" id="IPR036402">
    <property type="entry name" value="EF-Ts_dimer_sf"/>
</dbReference>
<keyword evidence="3 5" id="KW-0251">Elongation factor</keyword>
<dbReference type="HAMAP" id="MF_00050">
    <property type="entry name" value="EF_Ts"/>
    <property type="match status" value="1"/>
</dbReference>
<dbReference type="EMBL" id="BMYO01000003">
    <property type="protein sequence ID" value="GHD60161.1"/>
    <property type="molecule type" value="Genomic_DNA"/>
</dbReference>
<comment type="caution">
    <text evidence="7">The sequence shown here is derived from an EMBL/GenBank/DDBJ whole genome shotgun (WGS) entry which is preliminary data.</text>
</comment>
<gene>
    <name evidence="5 7" type="primary">tsf</name>
    <name evidence="7" type="ORF">GCM10007350_12680</name>
</gene>
<accession>A0ABQ3GY47</accession>
<evidence type="ECO:0000313" key="7">
    <source>
        <dbReference type="EMBL" id="GHD60161.1"/>
    </source>
</evidence>
<feature type="region of interest" description="Involved in Mg(2+) ion dislocation from EF-Tu" evidence="5">
    <location>
        <begin position="82"/>
        <end position="85"/>
    </location>
</feature>
<feature type="domain" description="Translation elongation factor EFTs/EF1B dimerisation" evidence="6">
    <location>
        <begin position="73"/>
        <end position="273"/>
    </location>
</feature>
<evidence type="ECO:0000256" key="2">
    <source>
        <dbReference type="ARBA" id="ARBA00016956"/>
    </source>
</evidence>
<dbReference type="SUPFAM" id="SSF46934">
    <property type="entry name" value="UBA-like"/>
    <property type="match status" value="1"/>
</dbReference>
<evidence type="ECO:0000256" key="3">
    <source>
        <dbReference type="ARBA" id="ARBA00022768"/>
    </source>
</evidence>
<dbReference type="NCBIfam" id="TIGR00116">
    <property type="entry name" value="tsf"/>
    <property type="match status" value="1"/>
</dbReference>
<dbReference type="PROSITE" id="PS01126">
    <property type="entry name" value="EF_TS_1"/>
    <property type="match status" value="1"/>
</dbReference>
<evidence type="ECO:0000256" key="5">
    <source>
        <dbReference type="HAMAP-Rule" id="MF_00050"/>
    </source>
</evidence>
<keyword evidence="4 5" id="KW-0648">Protein biosynthesis</keyword>
<dbReference type="Gene3D" id="1.10.8.10">
    <property type="entry name" value="DNA helicase RuvA subunit, C-terminal domain"/>
    <property type="match status" value="1"/>
</dbReference>
<reference evidence="8" key="1">
    <citation type="journal article" date="2019" name="Int. J. Syst. Evol. Microbiol.">
        <title>The Global Catalogue of Microorganisms (GCM) 10K type strain sequencing project: providing services to taxonomists for standard genome sequencing and annotation.</title>
        <authorList>
            <consortium name="The Broad Institute Genomics Platform"/>
            <consortium name="The Broad Institute Genome Sequencing Center for Infectious Disease"/>
            <person name="Wu L."/>
            <person name="Ma J."/>
        </authorList>
    </citation>
    <scope>NUCLEOTIDE SEQUENCE [LARGE SCALE GENOMIC DNA]</scope>
    <source>
        <strain evidence="8">KCTC 23701</strain>
    </source>
</reference>
<sequence length="292" mass="30731">MAAITAKMVAELRELTGLGMMECKKALVEADGDVKKAEEVLRIKSGNKASKMAGRTAAEGVIAAFISDDKKVGAIVEVNCETDFVGKDAGFIEFASAVAKAVAVANPADVEALAAVATDSGASVEDLRKAIIAKLGENMTLRRFVRYETAGQLATYLHGGKIGVLVDLEGGDEALGKDVAMHIAAAKPKSLDASGVDAELIETERRVAIERAKEAGKPEAMIEKIAEGTVQKFLKEVTLLSQPFVKDDKQTIEQLLKTNSAKVNAFALLVVGEGIEKKVVDYAAEVAAAAKL</sequence>
<dbReference type="InterPro" id="IPR014039">
    <property type="entry name" value="Transl_elong_EFTs/EF1B_dimer"/>
</dbReference>
<comment type="similarity">
    <text evidence="1 5">Belongs to the EF-Ts family.</text>
</comment>
<dbReference type="PANTHER" id="PTHR11741">
    <property type="entry name" value="ELONGATION FACTOR TS"/>
    <property type="match status" value="1"/>
</dbReference>
<dbReference type="GO" id="GO:0003746">
    <property type="term" value="F:translation elongation factor activity"/>
    <property type="evidence" value="ECO:0007669"/>
    <property type="project" value="UniProtKB-KW"/>
</dbReference>
<evidence type="ECO:0000256" key="4">
    <source>
        <dbReference type="ARBA" id="ARBA00022917"/>
    </source>
</evidence>
<dbReference type="InterPro" id="IPR001816">
    <property type="entry name" value="Transl_elong_EFTs/EF1B"/>
</dbReference>
<dbReference type="RefSeq" id="WP_189459342.1">
    <property type="nucleotide sequence ID" value="NZ_BMYO01000003.1"/>
</dbReference>
<dbReference type="Gene3D" id="1.10.286.20">
    <property type="match status" value="1"/>
</dbReference>
<evidence type="ECO:0000256" key="1">
    <source>
        <dbReference type="ARBA" id="ARBA00005532"/>
    </source>
</evidence>
<dbReference type="InterPro" id="IPR009060">
    <property type="entry name" value="UBA-like_sf"/>
</dbReference>
<evidence type="ECO:0000313" key="8">
    <source>
        <dbReference type="Proteomes" id="UP000604737"/>
    </source>
</evidence>
<dbReference type="PANTHER" id="PTHR11741:SF0">
    <property type="entry name" value="ELONGATION FACTOR TS, MITOCHONDRIAL"/>
    <property type="match status" value="1"/>
</dbReference>
<proteinExistence type="inferred from homology"/>